<feature type="transmembrane region" description="Helical" evidence="1">
    <location>
        <begin position="171"/>
        <end position="188"/>
    </location>
</feature>
<evidence type="ECO:0000256" key="1">
    <source>
        <dbReference type="SAM" id="Phobius"/>
    </source>
</evidence>
<name>A0AAW2ZPA3_9EUKA</name>
<dbReference type="InterPro" id="IPR049500">
    <property type="entry name" value="Peptidase_M50B-like"/>
</dbReference>
<keyword evidence="1" id="KW-0472">Membrane</keyword>
<sequence length="338" mass="37403">MGSRVSRNGISSQDIPSVQDRVVIVNVEPVPPAKKINPVVGLKYLCIAAIVYIIIEQIPYGGYIMYPFTIFATFYHEMGHALASILVGFSFYNITIEPDGSGVTYYGFYEAPALSRWFVSFSGPMGPSYVGTVLLLLSATTHRVSRVTLFLFGAILIVATAVAIRGNIFGMIFLPLCGAVVLFLSIWLNNPLMAFVVQFLGVQACCSTYKDMWYFFTDTIGEDANGKPVYSDTGAMGQNLLLPYYFWGCLIVALSGLLFATSLLIVFWRAWRNLKQENSNNSSNTIQTQPNMQESYTPIGTVPDHLIAEDLPPLDTFENDLEAGDIKINMNANTKSFY</sequence>
<comment type="caution">
    <text evidence="2">The sequence shown here is derived from an EMBL/GenBank/DDBJ whole genome shotgun (WGS) entry which is preliminary data.</text>
</comment>
<dbReference type="EMBL" id="JAOPGA020001843">
    <property type="protein sequence ID" value="KAL0491666.1"/>
    <property type="molecule type" value="Genomic_DNA"/>
</dbReference>
<dbReference type="AlphaFoldDB" id="A0AAW2ZPA3"/>
<keyword evidence="1" id="KW-1133">Transmembrane helix</keyword>
<keyword evidence="2" id="KW-0482">Metalloprotease</keyword>
<gene>
    <name evidence="2" type="ORF">AKO1_010190</name>
</gene>
<keyword evidence="2" id="KW-0645">Protease</keyword>
<protein>
    <submittedName>
        <fullName evidence="2">ATP-dependent zinc metalloprotease FtsH</fullName>
    </submittedName>
</protein>
<keyword evidence="3" id="KW-1185">Reference proteome</keyword>
<dbReference type="Pfam" id="PF13398">
    <property type="entry name" value="Peptidase_M50B"/>
    <property type="match status" value="1"/>
</dbReference>
<feature type="transmembrane region" description="Helical" evidence="1">
    <location>
        <begin position="117"/>
        <end position="138"/>
    </location>
</feature>
<dbReference type="PANTHER" id="PTHR33979">
    <property type="entry name" value="OS02G0221600 PROTEIN"/>
    <property type="match status" value="1"/>
</dbReference>
<accession>A0AAW2ZPA3</accession>
<feature type="transmembrane region" description="Helical" evidence="1">
    <location>
        <begin position="144"/>
        <end position="164"/>
    </location>
</feature>
<keyword evidence="1" id="KW-0812">Transmembrane</keyword>
<dbReference type="Proteomes" id="UP001431209">
    <property type="component" value="Unassembled WGS sequence"/>
</dbReference>
<evidence type="ECO:0000313" key="3">
    <source>
        <dbReference type="Proteomes" id="UP001431209"/>
    </source>
</evidence>
<organism evidence="2 3">
    <name type="scientific">Acrasis kona</name>
    <dbReference type="NCBI Taxonomy" id="1008807"/>
    <lineage>
        <taxon>Eukaryota</taxon>
        <taxon>Discoba</taxon>
        <taxon>Heterolobosea</taxon>
        <taxon>Tetramitia</taxon>
        <taxon>Eutetramitia</taxon>
        <taxon>Acrasidae</taxon>
        <taxon>Acrasis</taxon>
    </lineage>
</organism>
<feature type="transmembrane region" description="Helical" evidence="1">
    <location>
        <begin position="44"/>
        <end position="66"/>
    </location>
</feature>
<reference evidence="2 3" key="1">
    <citation type="submission" date="2024-03" db="EMBL/GenBank/DDBJ databases">
        <title>The Acrasis kona genome and developmental transcriptomes reveal deep origins of eukaryotic multicellular pathways.</title>
        <authorList>
            <person name="Sheikh S."/>
            <person name="Fu C.-J."/>
            <person name="Brown M.W."/>
            <person name="Baldauf S.L."/>
        </authorList>
    </citation>
    <scope>NUCLEOTIDE SEQUENCE [LARGE SCALE GENOMIC DNA]</scope>
    <source>
        <strain evidence="2 3">ATCC MYA-3509</strain>
    </source>
</reference>
<keyword evidence="2" id="KW-0378">Hydrolase</keyword>
<evidence type="ECO:0000313" key="2">
    <source>
        <dbReference type="EMBL" id="KAL0491666.1"/>
    </source>
</evidence>
<proteinExistence type="predicted"/>
<feature type="transmembrane region" description="Helical" evidence="1">
    <location>
        <begin position="244"/>
        <end position="268"/>
    </location>
</feature>
<dbReference type="PANTHER" id="PTHR33979:SF2">
    <property type="entry name" value="PEPTIDASE M50B-LIKE-DOMAIN-CONTAINING PROTEIN"/>
    <property type="match status" value="1"/>
</dbReference>
<dbReference type="GO" id="GO:0008237">
    <property type="term" value="F:metallopeptidase activity"/>
    <property type="evidence" value="ECO:0007669"/>
    <property type="project" value="UniProtKB-KW"/>
</dbReference>